<dbReference type="Proteomes" id="UP000232323">
    <property type="component" value="Unassembled WGS sequence"/>
</dbReference>
<dbReference type="Gene3D" id="3.20.20.80">
    <property type="entry name" value="Glycosidases"/>
    <property type="match status" value="2"/>
</dbReference>
<protein>
    <recommendedName>
        <fullName evidence="4">Beta-amylase</fullName>
        <ecNumber evidence="4">3.2.1.2</ecNumber>
    </recommendedName>
</protein>
<keyword evidence="2 4" id="KW-0119">Carbohydrate metabolism</keyword>
<dbReference type="PANTHER" id="PTHR31352:SF1">
    <property type="entry name" value="BETA-AMYLASE 3, CHLOROPLASTIC"/>
    <property type="match status" value="1"/>
</dbReference>
<dbReference type="GO" id="GO:0000272">
    <property type="term" value="P:polysaccharide catabolic process"/>
    <property type="evidence" value="ECO:0007669"/>
    <property type="project" value="UniProtKB-KW"/>
</dbReference>
<evidence type="ECO:0000313" key="7">
    <source>
        <dbReference type="Proteomes" id="UP000232323"/>
    </source>
</evidence>
<comment type="catalytic activity">
    <reaction evidence="4">
        <text>Hydrolysis of (1-&gt;4)-alpha-D-glucosidic linkages in polysaccharides so as to remove successive maltose units from the non-reducing ends of the chains.</text>
        <dbReference type="EC" id="3.2.1.2"/>
    </reaction>
</comment>
<evidence type="ECO:0000313" key="6">
    <source>
        <dbReference type="EMBL" id="GAX84030.1"/>
    </source>
</evidence>
<dbReference type="EMBL" id="BEGY01000114">
    <property type="protein sequence ID" value="GAX84030.1"/>
    <property type="molecule type" value="Genomic_DNA"/>
</dbReference>
<dbReference type="InterPro" id="IPR017853">
    <property type="entry name" value="GH"/>
</dbReference>
<comment type="similarity">
    <text evidence="1 4">Belongs to the glycosyl hydrolase 14 family.</text>
</comment>
<dbReference type="AlphaFoldDB" id="A0A250XML5"/>
<keyword evidence="4" id="KW-0378">Hydrolase</keyword>
<dbReference type="PANTHER" id="PTHR31352">
    <property type="entry name" value="BETA-AMYLASE 1, CHLOROPLASTIC"/>
    <property type="match status" value="1"/>
</dbReference>
<comment type="caution">
    <text evidence="6">The sequence shown here is derived from an EMBL/GenBank/DDBJ whole genome shotgun (WGS) entry which is preliminary data.</text>
</comment>
<dbReference type="PRINTS" id="PR00750">
    <property type="entry name" value="BETAAMYLASE"/>
</dbReference>
<reference evidence="6 7" key="1">
    <citation type="submission" date="2017-08" db="EMBL/GenBank/DDBJ databases">
        <title>Acidophilic green algal genome provides insights into adaptation to an acidic environment.</title>
        <authorList>
            <person name="Hirooka S."/>
            <person name="Hirose Y."/>
            <person name="Kanesaki Y."/>
            <person name="Higuchi S."/>
            <person name="Fujiwara T."/>
            <person name="Onuma R."/>
            <person name="Era A."/>
            <person name="Ohbayashi R."/>
            <person name="Uzuka A."/>
            <person name="Nozaki H."/>
            <person name="Yoshikawa H."/>
            <person name="Miyagishima S.Y."/>
        </authorList>
    </citation>
    <scope>NUCLEOTIDE SEQUENCE [LARGE SCALE GENOMIC DNA]</scope>
    <source>
        <strain evidence="6 7">NIES-2499</strain>
    </source>
</reference>
<feature type="compositionally biased region" description="Polar residues" evidence="5">
    <location>
        <begin position="724"/>
        <end position="739"/>
    </location>
</feature>
<keyword evidence="7" id="KW-1185">Reference proteome</keyword>
<name>A0A250XML5_9CHLO</name>
<feature type="region of interest" description="Disordered" evidence="5">
    <location>
        <begin position="491"/>
        <end position="510"/>
    </location>
</feature>
<gene>
    <name evidence="6" type="ORF">CEUSTIGMA_g11454.t1</name>
</gene>
<evidence type="ECO:0000256" key="2">
    <source>
        <dbReference type="ARBA" id="ARBA00023277"/>
    </source>
</evidence>
<dbReference type="STRING" id="1157962.A0A250XML5"/>
<evidence type="ECO:0000256" key="1">
    <source>
        <dbReference type="ARBA" id="ARBA00005652"/>
    </source>
</evidence>
<dbReference type="OrthoDB" id="1660156at2759"/>
<dbReference type="InterPro" id="IPR001554">
    <property type="entry name" value="Glyco_hydro_14"/>
</dbReference>
<sequence>MHLPKSSGIPVFVMLPLDTVNADGVFKYASCSWFSQALTLLGNTGAYGVAVDVWWGAVERSPGHYTWNGYRQLLEAVRQAGLKLQVVLSYHACGDNVGDNTHIPLPAWVLRCGDSDPDLFFTDRPRGGGQGQRNREYLSIWADEAPGVLAGRSVIQCYEELMVSFRDTFCQALGSVIEEVVVGSGPCGELRFPSYLEAHGWRFPGVGEFQCYDRRALASLADAAREAGHDEWGHGGPHDCGEYNSQPEETGFYNHEGSWDSPYGRFFLGWYSNSLMQHGQRLMAAANRVFKPGRMSEVASPSDRQYPSVRSAACSAAISVETGHSEQAEKYNSGAGSDASIDTTLMAAQARDVTLGATPSCSDHMAAVQMGSGKNRIELSSIHLSSMTTEAVLLATEVEHSSSSMSLLAEGDTLLHVAATPMLLEGSPLLPGRKSELMMSSLDITGVDDQVLEELSEFESPDMMAAAVAESRDVFLMTAASDGGGVCGRRDSGVSVATPPSSTKGAEGLKGRGFCSASEPDLRRKERERRQMTYHVALTLKIAGIHWWFRSRSHAAELTAGYYNTATRDGYANVVDICAKHGFGLTLTCVEMCDNQHPPPAKCGPEGLLKQMRSLCALKGVPLSGENALSIFQARGVDTTALDRVVFNTRAWHGSATMSSYWGSRSHQGLVVPSTGIMHAMSPHSPDATTGNGGGLLASAGGSAGFSTSINSLQQHHVRLSGHPSVSSLTKYSGRSSVNGADGSEASPHHMHSGGGARRFSNLFYSSRSDPAIAATGLKVDSYADMSEPLPAMRSFTFLRLGPEILQPKYHTPWMKFMWKMREGGFC</sequence>
<organism evidence="6 7">
    <name type="scientific">Chlamydomonas eustigma</name>
    <dbReference type="NCBI Taxonomy" id="1157962"/>
    <lineage>
        <taxon>Eukaryota</taxon>
        <taxon>Viridiplantae</taxon>
        <taxon>Chlorophyta</taxon>
        <taxon>core chlorophytes</taxon>
        <taxon>Chlorophyceae</taxon>
        <taxon>CS clade</taxon>
        <taxon>Chlamydomonadales</taxon>
        <taxon>Chlamydomonadaceae</taxon>
        <taxon>Chlamydomonas</taxon>
    </lineage>
</organism>
<accession>A0A250XML5</accession>
<dbReference type="SUPFAM" id="SSF51445">
    <property type="entry name" value="(Trans)glycosidases"/>
    <property type="match status" value="2"/>
</dbReference>
<evidence type="ECO:0000256" key="3">
    <source>
        <dbReference type="ARBA" id="ARBA00023326"/>
    </source>
</evidence>
<feature type="region of interest" description="Disordered" evidence="5">
    <location>
        <begin position="724"/>
        <end position="754"/>
    </location>
</feature>
<proteinExistence type="inferred from homology"/>
<dbReference type="EC" id="3.2.1.2" evidence="4"/>
<dbReference type="Pfam" id="PF01373">
    <property type="entry name" value="Glyco_hydro_14"/>
    <property type="match status" value="2"/>
</dbReference>
<keyword evidence="4" id="KW-0326">Glycosidase</keyword>
<evidence type="ECO:0000256" key="4">
    <source>
        <dbReference type="RuleBase" id="RU000509"/>
    </source>
</evidence>
<evidence type="ECO:0000256" key="5">
    <source>
        <dbReference type="SAM" id="MobiDB-lite"/>
    </source>
</evidence>
<keyword evidence="3 4" id="KW-0624">Polysaccharide degradation</keyword>
<dbReference type="GO" id="GO:0016161">
    <property type="term" value="F:beta-amylase activity"/>
    <property type="evidence" value="ECO:0007669"/>
    <property type="project" value="UniProtKB-EC"/>
</dbReference>